<keyword evidence="2" id="KW-1185">Reference proteome</keyword>
<name>A0ABD3BP29_9LAMI</name>
<dbReference type="Proteomes" id="UP001632038">
    <property type="component" value="Unassembled WGS sequence"/>
</dbReference>
<evidence type="ECO:0000313" key="1">
    <source>
        <dbReference type="EMBL" id="KAL3619215.1"/>
    </source>
</evidence>
<reference evidence="2" key="1">
    <citation type="journal article" date="2024" name="IScience">
        <title>Strigolactones Initiate the Formation of Haustorium-like Structures in Castilleja.</title>
        <authorList>
            <person name="Buerger M."/>
            <person name="Peterson D."/>
            <person name="Chory J."/>
        </authorList>
    </citation>
    <scope>NUCLEOTIDE SEQUENCE [LARGE SCALE GENOMIC DNA]</scope>
</reference>
<dbReference type="EMBL" id="JAVIJP010000069">
    <property type="protein sequence ID" value="KAL3619215.1"/>
    <property type="molecule type" value="Genomic_DNA"/>
</dbReference>
<protein>
    <submittedName>
        <fullName evidence="1">Uncharacterized protein</fullName>
    </submittedName>
</protein>
<gene>
    <name evidence="1" type="ORF">CASFOL_036785</name>
</gene>
<comment type="caution">
    <text evidence="1">The sequence shown here is derived from an EMBL/GenBank/DDBJ whole genome shotgun (WGS) entry which is preliminary data.</text>
</comment>
<sequence length="123" mass="13244">MAGLGVGRRSTPSAAWMVHQDWIRRRRVMLGVTESIIDGEGSSRQRDKVVVAWSCARAVTRRGNSVGVSDLGYISPYGDGVRRRAFSGSRGCAAGESAMVVAMTARRGCETWALGRIWAGQTA</sequence>
<proteinExistence type="predicted"/>
<evidence type="ECO:0000313" key="2">
    <source>
        <dbReference type="Proteomes" id="UP001632038"/>
    </source>
</evidence>
<dbReference type="AlphaFoldDB" id="A0ABD3BP29"/>
<organism evidence="1 2">
    <name type="scientific">Castilleja foliolosa</name>
    <dbReference type="NCBI Taxonomy" id="1961234"/>
    <lineage>
        <taxon>Eukaryota</taxon>
        <taxon>Viridiplantae</taxon>
        <taxon>Streptophyta</taxon>
        <taxon>Embryophyta</taxon>
        <taxon>Tracheophyta</taxon>
        <taxon>Spermatophyta</taxon>
        <taxon>Magnoliopsida</taxon>
        <taxon>eudicotyledons</taxon>
        <taxon>Gunneridae</taxon>
        <taxon>Pentapetalae</taxon>
        <taxon>asterids</taxon>
        <taxon>lamiids</taxon>
        <taxon>Lamiales</taxon>
        <taxon>Orobanchaceae</taxon>
        <taxon>Pedicularideae</taxon>
        <taxon>Castillejinae</taxon>
        <taxon>Castilleja</taxon>
    </lineage>
</organism>
<accession>A0ABD3BP29</accession>